<feature type="domain" description="RmlD-like substrate binding" evidence="3">
    <location>
        <begin position="1"/>
        <end position="287"/>
    </location>
</feature>
<protein>
    <recommendedName>
        <fullName evidence="2">dTDP-4-dehydrorhamnose reductase</fullName>
        <ecNumber evidence="2">1.1.1.133</ecNumber>
    </recommendedName>
</protein>
<dbReference type="InterPro" id="IPR036291">
    <property type="entry name" value="NAD(P)-bd_dom_sf"/>
</dbReference>
<evidence type="ECO:0000313" key="5">
    <source>
        <dbReference type="Proteomes" id="UP001600165"/>
    </source>
</evidence>
<keyword evidence="5" id="KW-1185">Reference proteome</keyword>
<organism evidence="4 5">
    <name type="scientific">Almyronema epifaneia S1</name>
    <dbReference type="NCBI Taxonomy" id="2991925"/>
    <lineage>
        <taxon>Bacteria</taxon>
        <taxon>Bacillati</taxon>
        <taxon>Cyanobacteriota</taxon>
        <taxon>Cyanophyceae</taxon>
        <taxon>Nodosilineales</taxon>
        <taxon>Nodosilineaceae</taxon>
        <taxon>Almyronema</taxon>
        <taxon>Almyronema epifaneia</taxon>
    </lineage>
</organism>
<dbReference type="Proteomes" id="UP001600165">
    <property type="component" value="Unassembled WGS sequence"/>
</dbReference>
<dbReference type="Gene3D" id="3.90.25.10">
    <property type="entry name" value="UDP-galactose 4-epimerase, domain 1"/>
    <property type="match status" value="1"/>
</dbReference>
<evidence type="ECO:0000259" key="3">
    <source>
        <dbReference type="Pfam" id="PF04321"/>
    </source>
</evidence>
<dbReference type="PANTHER" id="PTHR10491">
    <property type="entry name" value="DTDP-4-DEHYDRORHAMNOSE REDUCTASE"/>
    <property type="match status" value="1"/>
</dbReference>
<evidence type="ECO:0000313" key="4">
    <source>
        <dbReference type="EMBL" id="MFE4105236.1"/>
    </source>
</evidence>
<proteinExistence type="inferred from homology"/>
<comment type="caution">
    <text evidence="4">The sequence shown here is derived from an EMBL/GenBank/DDBJ whole genome shotgun (WGS) entry which is preliminary data.</text>
</comment>
<evidence type="ECO:0000256" key="1">
    <source>
        <dbReference type="ARBA" id="ARBA00010944"/>
    </source>
</evidence>
<dbReference type="NCBIfam" id="TIGR01214">
    <property type="entry name" value="rmlD"/>
    <property type="match status" value="1"/>
</dbReference>
<reference evidence="4 5" key="1">
    <citation type="submission" date="2024-10" db="EMBL/GenBank/DDBJ databases">
        <authorList>
            <person name="Ratan Roy A."/>
            <person name="Morales Sandoval P.H."/>
            <person name="De Los Santos Villalobos S."/>
            <person name="Chakraborty S."/>
            <person name="Mukherjee J."/>
        </authorList>
    </citation>
    <scope>NUCLEOTIDE SEQUENCE [LARGE SCALE GENOMIC DNA]</scope>
    <source>
        <strain evidence="4 5">S1</strain>
    </source>
</reference>
<name>A0ABW6IAR5_9CYAN</name>
<dbReference type="EC" id="1.1.1.133" evidence="2"/>
<keyword evidence="2 4" id="KW-0560">Oxidoreductase</keyword>
<comment type="pathway">
    <text evidence="2">Carbohydrate biosynthesis; dTDP-L-rhamnose biosynthesis.</text>
</comment>
<dbReference type="GO" id="GO:0008831">
    <property type="term" value="F:dTDP-4-dehydrorhamnose reductase activity"/>
    <property type="evidence" value="ECO:0007669"/>
    <property type="project" value="UniProtKB-EC"/>
</dbReference>
<dbReference type="CDD" id="cd05254">
    <property type="entry name" value="dTDP_HR_like_SDR_e"/>
    <property type="match status" value="1"/>
</dbReference>
<dbReference type="Gene3D" id="3.40.50.720">
    <property type="entry name" value="NAD(P)-binding Rossmann-like Domain"/>
    <property type="match status" value="1"/>
</dbReference>
<dbReference type="InterPro" id="IPR005913">
    <property type="entry name" value="dTDP_dehydrorham_reduct"/>
</dbReference>
<evidence type="ECO:0000256" key="2">
    <source>
        <dbReference type="RuleBase" id="RU364082"/>
    </source>
</evidence>
<keyword evidence="2" id="KW-0521">NADP</keyword>
<comment type="similarity">
    <text evidence="1 2">Belongs to the dTDP-4-dehydrorhamnose reductase family.</text>
</comment>
<sequence>MKILLLGSQGQLGQELQLTLPSIGEVTAWNRADIDLTDLDKIVPAVVAQQPDVIINAAAYTAVDAAESEPALAHQINAAAPECLAQAAATCKATLVHISTDYVFDGQQNQPYQTDAATNPLGVYGQSKRTGELAIQAATPRHAILRTAWVYGAKGKNNFVKTMLRLGAERRELRVVYDQIGSPTWAYDLAQAITQLTPQLNEQTFGTYHYTNSGAISWYDFAVAIFEEASVLGYRLQIDHVQPITSDQYPTPAKRPAYSVLANEKLARLIGQTAPHWRVSLRKMLQENLQPNTAIQHDHEGANFIRR</sequence>
<dbReference type="SUPFAM" id="SSF51735">
    <property type="entry name" value="NAD(P)-binding Rossmann-fold domains"/>
    <property type="match status" value="1"/>
</dbReference>
<gene>
    <name evidence="4" type="primary">rfbD</name>
    <name evidence="4" type="ORF">ACFVKH_03035</name>
</gene>
<dbReference type="InterPro" id="IPR029903">
    <property type="entry name" value="RmlD-like-bd"/>
</dbReference>
<dbReference type="RefSeq" id="WP_377961440.1">
    <property type="nucleotide sequence ID" value="NZ_JBHZOL010000021.1"/>
</dbReference>
<dbReference type="Pfam" id="PF04321">
    <property type="entry name" value="RmlD_sub_bind"/>
    <property type="match status" value="1"/>
</dbReference>
<dbReference type="EMBL" id="JBHZOL010000021">
    <property type="protein sequence ID" value="MFE4105236.1"/>
    <property type="molecule type" value="Genomic_DNA"/>
</dbReference>
<comment type="function">
    <text evidence="2">Catalyzes the reduction of dTDP-6-deoxy-L-lyxo-4-hexulose to yield dTDP-L-rhamnose.</text>
</comment>
<accession>A0ABW6IAR5</accession>
<dbReference type="PANTHER" id="PTHR10491:SF4">
    <property type="entry name" value="METHIONINE ADENOSYLTRANSFERASE 2 SUBUNIT BETA"/>
    <property type="match status" value="1"/>
</dbReference>